<dbReference type="Proteomes" id="UP000326207">
    <property type="component" value="Unassembled WGS sequence"/>
</dbReference>
<organism evidence="2 6">
    <name type="scientific">Halosegnis rubeus</name>
    <dbReference type="NCBI Taxonomy" id="2212850"/>
    <lineage>
        <taxon>Archaea</taxon>
        <taxon>Methanobacteriati</taxon>
        <taxon>Methanobacteriota</taxon>
        <taxon>Stenosarchaea group</taxon>
        <taxon>Halobacteria</taxon>
        <taxon>Halobacteriales</taxon>
        <taxon>Natronomonadaceae</taxon>
        <taxon>Halosegnis</taxon>
    </lineage>
</organism>
<feature type="compositionally biased region" description="Pro residues" evidence="1">
    <location>
        <begin position="128"/>
        <end position="142"/>
    </location>
</feature>
<accession>A0A5N5UHI0</accession>
<accession>A0A5N5UCA9</accession>
<evidence type="ECO:0008006" key="8">
    <source>
        <dbReference type="Google" id="ProtNLM"/>
    </source>
</evidence>
<comment type="caution">
    <text evidence="2">The sequence shown here is derived from an EMBL/GenBank/DDBJ whole genome shotgun (WGS) entry which is preliminary data.</text>
</comment>
<dbReference type="OrthoDB" id="26305at2157"/>
<feature type="compositionally biased region" description="Acidic residues" evidence="1">
    <location>
        <begin position="89"/>
        <end position="105"/>
    </location>
</feature>
<dbReference type="EMBL" id="QMDY01000004">
    <property type="protein sequence ID" value="KAB7517707.1"/>
    <property type="molecule type" value="Genomic_DNA"/>
</dbReference>
<protein>
    <recommendedName>
        <fullName evidence="8">Sjogren's syndrome/scleroderma autoantigen 1 (Autoantigen p27)</fullName>
    </recommendedName>
</protein>
<evidence type="ECO:0000313" key="5">
    <source>
        <dbReference type="Proteomes" id="UP000326207"/>
    </source>
</evidence>
<evidence type="ECO:0000256" key="1">
    <source>
        <dbReference type="SAM" id="MobiDB-lite"/>
    </source>
</evidence>
<dbReference type="Pfam" id="PF06677">
    <property type="entry name" value="Auto_anti-p27"/>
    <property type="match status" value="1"/>
</dbReference>
<dbReference type="InterPro" id="IPR009563">
    <property type="entry name" value="SSSCA1"/>
</dbReference>
<dbReference type="PANTHER" id="PTHR16537">
    <property type="entry name" value="SJOEGREN SYNDROME/SCLERODERMA AUTOANTIGEN 1"/>
    <property type="match status" value="1"/>
</dbReference>
<evidence type="ECO:0000313" key="4">
    <source>
        <dbReference type="EMBL" id="KAB7517707.1"/>
    </source>
</evidence>
<name>A0A5N5UBJ9_9EURY</name>
<keyword evidence="7" id="KW-1185">Reference proteome</keyword>
<dbReference type="Proteomes" id="UP000326865">
    <property type="component" value="Unassembled WGS sequence"/>
</dbReference>
<feature type="region of interest" description="Disordered" evidence="1">
    <location>
        <begin position="1"/>
        <end position="165"/>
    </location>
</feature>
<reference evidence="5 6" key="1">
    <citation type="submission" date="2019-10" db="EMBL/GenBank/DDBJ databases">
        <title>Unraveling microbial dark matter from salterns through culturing: the case of the genus Halosegnis.</title>
        <authorList>
            <person name="Duran-Viseras A."/>
            <person name="Andrei A.-S."/>
            <person name="Vera-Gargallo B."/>
            <person name="Ghai R."/>
            <person name="Sanchez-Porro C."/>
            <person name="Ventosa A."/>
        </authorList>
    </citation>
    <scope>NUCLEOTIDE SEQUENCE [LARGE SCALE GENOMIC DNA]</scope>
    <source>
        <strain evidence="2 6">F17-44</strain>
        <strain evidence="3 7">F18-79</strain>
        <strain evidence="4 5">F19-13</strain>
    </source>
</reference>
<evidence type="ECO:0000313" key="7">
    <source>
        <dbReference type="Proteomes" id="UP000326865"/>
    </source>
</evidence>
<dbReference type="InterPro" id="IPR051888">
    <property type="entry name" value="UPF0148_domain"/>
</dbReference>
<feature type="compositionally biased region" description="Basic and acidic residues" evidence="1">
    <location>
        <begin position="1"/>
        <end position="31"/>
    </location>
</feature>
<dbReference type="Proteomes" id="UP000326302">
    <property type="component" value="Unassembled WGS sequence"/>
</dbReference>
<dbReference type="RefSeq" id="WP_152120253.1">
    <property type="nucleotide sequence ID" value="NZ_QJOW01000003.1"/>
</dbReference>
<evidence type="ECO:0000313" key="6">
    <source>
        <dbReference type="Proteomes" id="UP000326302"/>
    </source>
</evidence>
<proteinExistence type="predicted"/>
<dbReference type="EMBL" id="QJOW01000003">
    <property type="protein sequence ID" value="KAB7515251.1"/>
    <property type="molecule type" value="Genomic_DNA"/>
</dbReference>
<dbReference type="EMBL" id="QKKZ01000001">
    <property type="protein sequence ID" value="KAB7516305.1"/>
    <property type="molecule type" value="Genomic_DNA"/>
</dbReference>
<evidence type="ECO:0000313" key="2">
    <source>
        <dbReference type="EMBL" id="KAB7515251.1"/>
    </source>
</evidence>
<sequence>MSDFDREAEREKLREKYEQDKQKREQSERLSELLLKGATMTDKHCDECGDPIFRWDGQEFCPTCQQAGGAEATSQDTQPQPPDQPQPDASEEPSVEVEPESETEQAVEPTEPAEPQPRQSTDSQPRQPTEPQPKQPTDPQPRQPTQQSEPVTHAPLTDAGDLAAARASLERTLARLSKQAEQADTLSETRKYLAGAKEAAEALDAAEQI</sequence>
<gene>
    <name evidence="3" type="ORF">DM867_04025</name>
    <name evidence="2" type="ORF">DMP03_08405</name>
    <name evidence="4" type="ORF">DP108_09095</name>
</gene>
<evidence type="ECO:0000313" key="3">
    <source>
        <dbReference type="EMBL" id="KAB7516305.1"/>
    </source>
</evidence>
<dbReference type="AlphaFoldDB" id="A0A5N5UBJ9"/>
<accession>A0A5N5UBJ9</accession>
<dbReference type="PANTHER" id="PTHR16537:SF1">
    <property type="entry name" value="PROTEIN ZNRD2"/>
    <property type="match status" value="1"/>
</dbReference>